<evidence type="ECO:0000313" key="2">
    <source>
        <dbReference type="Proteomes" id="UP000225833"/>
    </source>
</evidence>
<protein>
    <submittedName>
        <fullName evidence="1">Uncharacterized protein</fullName>
    </submittedName>
</protein>
<name>A0A2D0ILC6_XENBU</name>
<comment type="caution">
    <text evidence="1">The sequence shown here is derived from an EMBL/GenBank/DDBJ whole genome shotgun (WGS) entry which is preliminary data.</text>
</comment>
<dbReference type="RefSeq" id="WP_099137468.1">
    <property type="nucleotide sequence ID" value="NZ_CAWNNJ010000131.1"/>
</dbReference>
<dbReference type="SUPFAM" id="SSF89372">
    <property type="entry name" value="Fucose-specific lectin"/>
    <property type="match status" value="1"/>
</dbReference>
<dbReference type="OrthoDB" id="6448011at2"/>
<sequence>MSYHYIFFKLKNSSHGSVVRYNAGQDHWEQQKTVKEVKAYKNANPTGFLYKTDGSERLYMVLKEDRLIDMATDIVLVDVSSGKYVETSYTSKSTIVPFNRPNHSRDVYFFYQDSRGTLNVATLMDDNNELGLNLTGLSGLDTYLKKYKISGYPSMVHLYNHLDNDAQVFYTNSDNKLASFNVDFTRQKVASQRTYSGITVIGSPSLIYNGKYTVFYRGQYDELRYATFVAHGVNAGNFLTDGRLVNNRTKVLSSPSVIYDNGEATVYFIGDNEKMWMYKIDMTGNSPSIKSYRGNFVDGSVANGDGDAPFAIASDTRVLF</sequence>
<evidence type="ECO:0000313" key="1">
    <source>
        <dbReference type="EMBL" id="PHM22515.1"/>
    </source>
</evidence>
<accession>A0A2D0ILC6</accession>
<gene>
    <name evidence="1" type="ORF">Xbud_03751</name>
</gene>
<dbReference type="Proteomes" id="UP000225833">
    <property type="component" value="Unassembled WGS sequence"/>
</dbReference>
<dbReference type="EMBL" id="NIBS01000060">
    <property type="protein sequence ID" value="PHM22515.1"/>
    <property type="molecule type" value="Genomic_DNA"/>
</dbReference>
<reference evidence="1 2" key="1">
    <citation type="journal article" date="2017" name="Nat. Microbiol.">
        <title>Natural product diversity associated with the nematode symbionts Photorhabdus and Xenorhabdus.</title>
        <authorList>
            <person name="Tobias N.J."/>
            <person name="Wolff H."/>
            <person name="Djahanschiri B."/>
            <person name="Grundmann F."/>
            <person name="Kronenwerth M."/>
            <person name="Shi Y.M."/>
            <person name="Simonyi S."/>
            <person name="Grun P."/>
            <person name="Shapiro-Ilan D."/>
            <person name="Pidot S.J."/>
            <person name="Stinear T.P."/>
            <person name="Ebersberger I."/>
            <person name="Bode H.B."/>
        </authorList>
    </citation>
    <scope>NUCLEOTIDE SEQUENCE [LARGE SCALE GENOMIC DNA]</scope>
    <source>
        <strain evidence="1 2">DSM 16342</strain>
    </source>
</reference>
<organism evidence="1 2">
    <name type="scientific">Xenorhabdus budapestensis</name>
    <dbReference type="NCBI Taxonomy" id="290110"/>
    <lineage>
        <taxon>Bacteria</taxon>
        <taxon>Pseudomonadati</taxon>
        <taxon>Pseudomonadota</taxon>
        <taxon>Gammaproteobacteria</taxon>
        <taxon>Enterobacterales</taxon>
        <taxon>Morganellaceae</taxon>
        <taxon>Xenorhabdus</taxon>
    </lineage>
</organism>
<dbReference type="AlphaFoldDB" id="A0A2D0ILC6"/>
<proteinExistence type="predicted"/>